<dbReference type="EMBL" id="CAJOBJ010012874">
    <property type="protein sequence ID" value="CAF4167695.1"/>
    <property type="molecule type" value="Genomic_DNA"/>
</dbReference>
<dbReference type="Proteomes" id="UP000681720">
    <property type="component" value="Unassembled WGS sequence"/>
</dbReference>
<evidence type="ECO:0000313" key="1">
    <source>
        <dbReference type="EMBL" id="CAF4151455.1"/>
    </source>
</evidence>
<organism evidence="1 3">
    <name type="scientific">Rotaria magnacalcarata</name>
    <dbReference type="NCBI Taxonomy" id="392030"/>
    <lineage>
        <taxon>Eukaryota</taxon>
        <taxon>Metazoa</taxon>
        <taxon>Spiralia</taxon>
        <taxon>Gnathifera</taxon>
        <taxon>Rotifera</taxon>
        <taxon>Eurotatoria</taxon>
        <taxon>Bdelloidea</taxon>
        <taxon>Philodinida</taxon>
        <taxon>Philodinidae</taxon>
        <taxon>Rotaria</taxon>
    </lineage>
</organism>
<dbReference type="EMBL" id="CAJOBI010010071">
    <property type="protein sequence ID" value="CAF4151455.1"/>
    <property type="molecule type" value="Genomic_DNA"/>
</dbReference>
<evidence type="ECO:0000313" key="3">
    <source>
        <dbReference type="Proteomes" id="UP000676336"/>
    </source>
</evidence>
<reference evidence="1" key="1">
    <citation type="submission" date="2021-02" db="EMBL/GenBank/DDBJ databases">
        <authorList>
            <person name="Nowell W R."/>
        </authorList>
    </citation>
    <scope>NUCLEOTIDE SEQUENCE</scope>
</reference>
<protein>
    <submittedName>
        <fullName evidence="1">Uncharacterized protein</fullName>
    </submittedName>
</protein>
<name>A0A8S2RBV8_9BILA</name>
<sequence>MQFDGGPSLYILLNESLRAENREQLKPWFSFLKLFLTALYKLPSQNGVVWRGIKGIDLSTKYKTGTKFAWWGVSSCTTNVEVLELNQFL</sequence>
<dbReference type="AlphaFoldDB" id="A0A8S2RBV8"/>
<gene>
    <name evidence="2" type="ORF">GIL414_LOCUS20219</name>
    <name evidence="1" type="ORF">SMN809_LOCUS19787</name>
</gene>
<dbReference type="Gene3D" id="3.90.176.10">
    <property type="entry name" value="Toxin ADP-ribosyltransferase, Chain A, domain 1"/>
    <property type="match status" value="1"/>
</dbReference>
<proteinExistence type="predicted"/>
<comment type="caution">
    <text evidence="1">The sequence shown here is derived from an EMBL/GenBank/DDBJ whole genome shotgun (WGS) entry which is preliminary data.</text>
</comment>
<dbReference type="Proteomes" id="UP000676336">
    <property type="component" value="Unassembled WGS sequence"/>
</dbReference>
<feature type="non-terminal residue" evidence="1">
    <location>
        <position position="89"/>
    </location>
</feature>
<evidence type="ECO:0000313" key="2">
    <source>
        <dbReference type="EMBL" id="CAF4167695.1"/>
    </source>
</evidence>
<accession>A0A8S2RBV8</accession>